<comment type="caution">
    <text evidence="2">The sequence shown here is derived from an EMBL/GenBank/DDBJ whole genome shotgun (WGS) entry which is preliminary data.</text>
</comment>
<feature type="compositionally biased region" description="Polar residues" evidence="1">
    <location>
        <begin position="362"/>
        <end position="376"/>
    </location>
</feature>
<feature type="compositionally biased region" description="Acidic residues" evidence="1">
    <location>
        <begin position="246"/>
        <end position="258"/>
    </location>
</feature>
<gene>
    <name evidence="2" type="ORF">MKW94_007431</name>
</gene>
<accession>A0AA41W064</accession>
<proteinExistence type="predicted"/>
<feature type="compositionally biased region" description="Basic and acidic residues" evidence="1">
    <location>
        <begin position="1"/>
        <end position="13"/>
    </location>
</feature>
<evidence type="ECO:0008006" key="4">
    <source>
        <dbReference type="Google" id="ProtNLM"/>
    </source>
</evidence>
<feature type="region of interest" description="Disordered" evidence="1">
    <location>
        <begin position="171"/>
        <end position="210"/>
    </location>
</feature>
<feature type="region of interest" description="Disordered" evidence="1">
    <location>
        <begin position="331"/>
        <end position="376"/>
    </location>
</feature>
<feature type="compositionally biased region" description="Polar residues" evidence="1">
    <location>
        <begin position="174"/>
        <end position="184"/>
    </location>
</feature>
<keyword evidence="3" id="KW-1185">Reference proteome</keyword>
<name>A0AA41W064_PAPNU</name>
<protein>
    <recommendedName>
        <fullName evidence="4">Transposase Tnp1/En/Spm-like domain-containing protein</fullName>
    </recommendedName>
</protein>
<dbReference type="Pfam" id="PF03004">
    <property type="entry name" value="Transposase_24"/>
    <property type="match status" value="1"/>
</dbReference>
<feature type="compositionally biased region" description="Polar residues" evidence="1">
    <location>
        <begin position="646"/>
        <end position="682"/>
    </location>
</feature>
<sequence>MRSKRLELQEALKNKSPSVTKRQKKSSTTKPRAVSVNGQRAKEVETEEVEERLNVVAPEKQRSPTTKQCSAIANGSWANKIASIALEARLNAVALKKQRSSKTTPRIASVDGSRENQIVTDAEDERLNVVALEKQRSSTKKPSSASLKGRKAKEIVTDAVDERLNTVAIEKQRSSATKPSSASVDGQRAKEIKQKYSTKKPRVAFVDGPRSPTTTPCYTFVNGSRANEIVMAPVDERLKAVDDMLDSGDDIRDEDADTLDTWSDNRDEDADILDSDGNCDVQIVEDQSLPTNSGEDADIFDANGASDMKIEEDQSSTDSDEDADILDAHEGSGTQIGEDQSLSANSEEVAGSSRKRKRDNIQRQITDPHSEFNNPSGNRKLIIFDIYGRPCDVGSQQFATDIGKTVRAHCPPAIKSWRVVSNSIKENIWKYLVAQYVVPEVYKPSVLSRAGCAWKKWKSQLRTEMDKYETISERKINMPERFISKREDWENFVDFCNTDEDRKRRARGKKANEAMEFVSACGRKGIYRKIYDMEKESPTGEVNRSAIFLDTHISKTINDPESSSPSDIKMRLIKELVEAYPDGQKDIENDAVALVCGRDSRGYVRGMGGGVSRTQVRLSATVVETLRKVQEENKRLQSDNQSLLAQSGKHTQNHISTPSNQSVSNIQNRTSTPSYESASQAPDASHSPAPSCLAPSVCALPARSRLAAPTSNLRAHSRLVPLASNLSRMTPLASNLAASSCFIKNFKGRTIALGSFNIAEPPMEHVHSLIIEDIFDRDAELFDQDGKLGDIMIGGVINWPKACVQSNLPADSCFIRNFKRRTIGFGSFSTPTDPQMEHVYSVIVKEIYDRNAELFDTDGKLGDIRIGGTINWPKACVKPCRQ</sequence>
<dbReference type="InterPro" id="IPR004252">
    <property type="entry name" value="Probable_transposase_24"/>
</dbReference>
<evidence type="ECO:0000313" key="2">
    <source>
        <dbReference type="EMBL" id="MCL7050754.1"/>
    </source>
</evidence>
<evidence type="ECO:0000313" key="3">
    <source>
        <dbReference type="Proteomes" id="UP001177140"/>
    </source>
</evidence>
<dbReference type="EMBL" id="JAJJMA010331312">
    <property type="protein sequence ID" value="MCL7050754.1"/>
    <property type="molecule type" value="Genomic_DNA"/>
</dbReference>
<evidence type="ECO:0000256" key="1">
    <source>
        <dbReference type="SAM" id="MobiDB-lite"/>
    </source>
</evidence>
<dbReference type="PANTHER" id="PTHR33144">
    <property type="entry name" value="OS10G0409366 PROTEIN-RELATED"/>
    <property type="match status" value="1"/>
</dbReference>
<feature type="region of interest" description="Disordered" evidence="1">
    <location>
        <begin position="1"/>
        <end position="47"/>
    </location>
</feature>
<feature type="compositionally biased region" description="Polar residues" evidence="1">
    <location>
        <begin position="332"/>
        <end position="346"/>
    </location>
</feature>
<dbReference type="Proteomes" id="UP001177140">
    <property type="component" value="Unassembled WGS sequence"/>
</dbReference>
<reference evidence="2" key="1">
    <citation type="submission" date="2022-03" db="EMBL/GenBank/DDBJ databases">
        <title>A functionally conserved STORR gene fusion in Papaver species that diverged 16.8 million years ago.</title>
        <authorList>
            <person name="Catania T."/>
        </authorList>
    </citation>
    <scope>NUCLEOTIDE SEQUENCE</scope>
    <source>
        <strain evidence="2">S-191538</strain>
    </source>
</reference>
<dbReference type="AlphaFoldDB" id="A0AA41W064"/>
<dbReference type="PANTHER" id="PTHR33144:SF25">
    <property type="entry name" value="DUF4216 DOMAIN-CONTAINING PROTEIN"/>
    <property type="match status" value="1"/>
</dbReference>
<organism evidence="2 3">
    <name type="scientific">Papaver nudicaule</name>
    <name type="common">Iceland poppy</name>
    <dbReference type="NCBI Taxonomy" id="74823"/>
    <lineage>
        <taxon>Eukaryota</taxon>
        <taxon>Viridiplantae</taxon>
        <taxon>Streptophyta</taxon>
        <taxon>Embryophyta</taxon>
        <taxon>Tracheophyta</taxon>
        <taxon>Spermatophyta</taxon>
        <taxon>Magnoliopsida</taxon>
        <taxon>Ranunculales</taxon>
        <taxon>Papaveraceae</taxon>
        <taxon>Papaveroideae</taxon>
        <taxon>Papaver</taxon>
    </lineage>
</organism>
<feature type="region of interest" description="Disordered" evidence="1">
    <location>
        <begin position="646"/>
        <end position="688"/>
    </location>
</feature>
<feature type="region of interest" description="Disordered" evidence="1">
    <location>
        <begin position="246"/>
        <end position="268"/>
    </location>
</feature>